<evidence type="ECO:0000313" key="3">
    <source>
        <dbReference type="Proteomes" id="UP000199152"/>
    </source>
</evidence>
<proteinExistence type="predicted"/>
<dbReference type="InterPro" id="IPR014729">
    <property type="entry name" value="Rossmann-like_a/b/a_fold"/>
</dbReference>
<evidence type="ECO:0000259" key="1">
    <source>
        <dbReference type="Pfam" id="PF00582"/>
    </source>
</evidence>
<gene>
    <name evidence="2" type="ORF">SAMN04488085_11132</name>
</gene>
<evidence type="ECO:0000313" key="2">
    <source>
        <dbReference type="EMBL" id="SFL43224.1"/>
    </source>
</evidence>
<sequence>MISRSHPVVVGVDGTSEAAAAAHAAAAEAAARGLPLRLVRAVPAPEAAHGDRAAAELEQLLRALAPERPDGAVQAALRYGPASLVMTDESRSATLVVVAVPGRVGRVPAALIRWAACPVLAHRPAAGSGVVVGVDGGPGSGTVLAGAGTAAALRNTTLRALHTWVRRSEAARGPEHDRFDPAVDAAERDLVEQYLDPLRAELPDVPVVVDVRHGLPYDALVAASRTAELLVLGRVPLRAAVLATAVTAVAGCPVLLVPVATGPVAHEAPALEAALR</sequence>
<dbReference type="Proteomes" id="UP000199152">
    <property type="component" value="Unassembled WGS sequence"/>
</dbReference>
<accession>A0A1I4HM48</accession>
<dbReference type="Gene3D" id="3.40.50.620">
    <property type="entry name" value="HUPs"/>
    <property type="match status" value="2"/>
</dbReference>
<keyword evidence="3" id="KW-1185">Reference proteome</keyword>
<dbReference type="STRING" id="504800.SAMN04488085_11132"/>
<feature type="domain" description="UspA" evidence="1">
    <location>
        <begin position="7"/>
        <end position="121"/>
    </location>
</feature>
<dbReference type="RefSeq" id="WP_091326851.1">
    <property type="nucleotide sequence ID" value="NZ_FOSW01000011.1"/>
</dbReference>
<reference evidence="2 3" key="1">
    <citation type="submission" date="2016-10" db="EMBL/GenBank/DDBJ databases">
        <authorList>
            <person name="de Groot N.N."/>
        </authorList>
    </citation>
    <scope>NUCLEOTIDE SEQUENCE [LARGE SCALE GENOMIC DNA]</scope>
    <source>
        <strain evidence="2 3">DSM 45317</strain>
    </source>
</reference>
<dbReference type="SUPFAM" id="SSF52402">
    <property type="entry name" value="Adenine nucleotide alpha hydrolases-like"/>
    <property type="match status" value="2"/>
</dbReference>
<dbReference type="InterPro" id="IPR006016">
    <property type="entry name" value="UspA"/>
</dbReference>
<dbReference type="InParanoid" id="A0A1I4HM48"/>
<feature type="domain" description="UspA" evidence="1">
    <location>
        <begin position="130"/>
        <end position="258"/>
    </location>
</feature>
<dbReference type="Pfam" id="PF00582">
    <property type="entry name" value="Usp"/>
    <property type="match status" value="2"/>
</dbReference>
<dbReference type="AlphaFoldDB" id="A0A1I4HM48"/>
<dbReference type="EMBL" id="FOSW01000011">
    <property type="protein sequence ID" value="SFL43224.1"/>
    <property type="molecule type" value="Genomic_DNA"/>
</dbReference>
<organism evidence="2 3">
    <name type="scientific">Geodermatophilus ruber</name>
    <dbReference type="NCBI Taxonomy" id="504800"/>
    <lineage>
        <taxon>Bacteria</taxon>
        <taxon>Bacillati</taxon>
        <taxon>Actinomycetota</taxon>
        <taxon>Actinomycetes</taxon>
        <taxon>Geodermatophilales</taxon>
        <taxon>Geodermatophilaceae</taxon>
        <taxon>Geodermatophilus</taxon>
    </lineage>
</organism>
<name>A0A1I4HM48_9ACTN</name>
<protein>
    <submittedName>
        <fullName evidence="2">Universal stress protein family protein</fullName>
    </submittedName>
</protein>